<dbReference type="Proteomes" id="UP001187859">
    <property type="component" value="Unassembled WGS sequence"/>
</dbReference>
<reference evidence="1" key="1">
    <citation type="submission" date="2023-05" db="EMBL/GenBank/DDBJ databases">
        <title>Colonisation of extended spectrum b-lactamase- and carbapenemase-producing bacteria on hospital surfaces from low- and middle-income countries.</title>
        <authorList>
            <person name="Nieto-Rosado M."/>
            <person name="Sands K."/>
            <person name="Iregbu K."/>
            <person name="Zahra R."/>
            <person name="Mazarati J.B."/>
            <person name="Mehtar S."/>
            <person name="Barnards-Group B."/>
            <person name="Walsh T.R."/>
        </authorList>
    </citation>
    <scope>NUCLEOTIDE SEQUENCE</scope>
    <source>
        <strain evidence="1">PP-E493</strain>
    </source>
</reference>
<proteinExistence type="predicted"/>
<organism evidence="1 2">
    <name type="scientific">Shewanella xiamenensis</name>
    <dbReference type="NCBI Taxonomy" id="332186"/>
    <lineage>
        <taxon>Bacteria</taxon>
        <taxon>Pseudomonadati</taxon>
        <taxon>Pseudomonadota</taxon>
        <taxon>Gammaproteobacteria</taxon>
        <taxon>Alteromonadales</taxon>
        <taxon>Shewanellaceae</taxon>
        <taxon>Shewanella</taxon>
    </lineage>
</organism>
<evidence type="ECO:0000313" key="1">
    <source>
        <dbReference type="EMBL" id="MDV5393089.1"/>
    </source>
</evidence>
<protein>
    <submittedName>
        <fullName evidence="1">Uncharacterized protein</fullName>
    </submittedName>
</protein>
<sequence>MILSTTKRREFISKCDLAFIGNNTNWDIYLGSGGTLWSVPKLDKLTDCHLSIFGDSNHIKQLISEGLFHDTPTELGLELLNGLISPLATTNNYQPAIGLAA</sequence>
<comment type="caution">
    <text evidence="1">The sequence shown here is derived from an EMBL/GenBank/DDBJ whole genome shotgun (WGS) entry which is preliminary data.</text>
</comment>
<dbReference type="AlphaFoldDB" id="A0AAE4Q3T2"/>
<evidence type="ECO:0000313" key="2">
    <source>
        <dbReference type="Proteomes" id="UP001187859"/>
    </source>
</evidence>
<accession>A0AAE4Q3T2</accession>
<gene>
    <name evidence="1" type="ORF">QM089_23145</name>
</gene>
<name>A0AAE4Q3T2_9GAMM</name>
<dbReference type="EMBL" id="JASGOQ010000003">
    <property type="protein sequence ID" value="MDV5393089.1"/>
    <property type="molecule type" value="Genomic_DNA"/>
</dbReference>
<dbReference type="RefSeq" id="WP_014611681.1">
    <property type="nucleotide sequence ID" value="NZ_CP091834.1"/>
</dbReference>